<organism evidence="2 3">
    <name type="scientific">Xylona heveae (strain CBS 132557 / TC161)</name>
    <dbReference type="NCBI Taxonomy" id="1328760"/>
    <lineage>
        <taxon>Eukaryota</taxon>
        <taxon>Fungi</taxon>
        <taxon>Dikarya</taxon>
        <taxon>Ascomycota</taxon>
        <taxon>Pezizomycotina</taxon>
        <taxon>Xylonomycetes</taxon>
        <taxon>Xylonales</taxon>
        <taxon>Xylonaceae</taxon>
        <taxon>Xylona</taxon>
    </lineage>
</organism>
<dbReference type="EMBL" id="KV407455">
    <property type="protein sequence ID" value="KZF24981.1"/>
    <property type="molecule type" value="Genomic_DNA"/>
</dbReference>
<keyword evidence="3" id="KW-1185">Reference proteome</keyword>
<dbReference type="STRING" id="1328760.A0A165IJH5"/>
<feature type="compositionally biased region" description="Basic and acidic residues" evidence="1">
    <location>
        <begin position="294"/>
        <end position="305"/>
    </location>
</feature>
<feature type="region of interest" description="Disordered" evidence="1">
    <location>
        <begin position="137"/>
        <end position="177"/>
    </location>
</feature>
<protein>
    <submittedName>
        <fullName evidence="2">Uncharacterized protein</fullName>
    </submittedName>
</protein>
<evidence type="ECO:0000313" key="3">
    <source>
        <dbReference type="Proteomes" id="UP000076632"/>
    </source>
</evidence>
<accession>A0A165IJH5</accession>
<evidence type="ECO:0000256" key="1">
    <source>
        <dbReference type="SAM" id="MobiDB-lite"/>
    </source>
</evidence>
<reference evidence="2 3" key="1">
    <citation type="journal article" date="2016" name="Fungal Biol.">
        <title>The genome of Xylona heveae provides a window into fungal endophytism.</title>
        <authorList>
            <person name="Gazis R."/>
            <person name="Kuo A."/>
            <person name="Riley R."/>
            <person name="LaButti K."/>
            <person name="Lipzen A."/>
            <person name="Lin J."/>
            <person name="Amirebrahimi M."/>
            <person name="Hesse C.N."/>
            <person name="Spatafora J.W."/>
            <person name="Henrissat B."/>
            <person name="Hainaut M."/>
            <person name="Grigoriev I.V."/>
            <person name="Hibbett D.S."/>
        </authorList>
    </citation>
    <scope>NUCLEOTIDE SEQUENCE [LARGE SCALE GENOMIC DNA]</scope>
    <source>
        <strain evidence="2 3">TC161</strain>
    </source>
</reference>
<feature type="compositionally biased region" description="Polar residues" evidence="1">
    <location>
        <begin position="233"/>
        <end position="255"/>
    </location>
</feature>
<dbReference type="GeneID" id="28899840"/>
<dbReference type="RefSeq" id="XP_018190536.1">
    <property type="nucleotide sequence ID" value="XM_018334703.1"/>
</dbReference>
<proteinExistence type="predicted"/>
<feature type="compositionally biased region" description="Polar residues" evidence="1">
    <location>
        <begin position="523"/>
        <end position="532"/>
    </location>
</feature>
<feature type="region of interest" description="Disordered" evidence="1">
    <location>
        <begin position="233"/>
        <end position="348"/>
    </location>
</feature>
<evidence type="ECO:0000313" key="2">
    <source>
        <dbReference type="EMBL" id="KZF24981.1"/>
    </source>
</evidence>
<feature type="region of interest" description="Disordered" evidence="1">
    <location>
        <begin position="500"/>
        <end position="540"/>
    </location>
</feature>
<dbReference type="OrthoDB" id="5373017at2759"/>
<dbReference type="InParanoid" id="A0A165IJH5"/>
<dbReference type="Proteomes" id="UP000076632">
    <property type="component" value="Unassembled WGS sequence"/>
</dbReference>
<feature type="compositionally biased region" description="Basic and acidic residues" evidence="1">
    <location>
        <begin position="500"/>
        <end position="521"/>
    </location>
</feature>
<name>A0A165IJH5_XYLHT</name>
<gene>
    <name evidence="2" type="ORF">L228DRAFT_265476</name>
</gene>
<sequence>MASEVTLAKDEDATLRRHFRRGMLTDQAARLIQQAVSDLIGHPGWNEDRVKDWIEKEKSAISGRNRLDEVSILADALNWAVRNPNPDPLDPKGFYSWPESSHDPKFSDQLQFQINGTFPHALPTTTSPYYSPLNVHDKDGAPTSGGPPYGDIGIYGDMTRSPDPNSPLYSSTAKYQDPHHLDPSAQILLDNLASFGRTSVQAGHPVHDVGALEHGAIGSNHFAGLLEAVTTAAGQEASQNRSGQTLDAPSGQSPGRQPLHQPAANEYRTLKEDSFSKSKKRKRSSAADQNAIHSDAEGEQERLDAFEPPPFLTTRRGRRSSKFGGPSENSRFEQDAGETNTESEDYSTLEFRELPPQLVISDARAAGVHSAAALFRRPSASSKKYTRPPMSKLFTSLELSPENFLQLQAAAKLYMLDPDHPERQNCVGNRGKGDTDMVKLRLYNCVKDFLEAEGHGERYFGEQATNESGVPRRLIWPAQKNKIIGLVTPLLRRMVTNERQRQYAVETRKGDSEAKKRKADEMQSVSTSTEQSEAPRDRLTHEASVAPSLDCFGEYPDHNKDPAIAQQISNLGLLSGLTNASWTHLVSEVDADIRNHESRTSSGGVECDGACLESSIWERYLLQPDHPLISGWRRDVRLGKDDRVNLAHLILQDLCNAIKLSIMLEKEEVDIRCHSKRQKTSSATFTTSAHLQYHGQVLHRLEHPETIDQTLERLISGSCSELLERSNSFTSTQLNIYFLHGGRKVRPQLELSSGQYYAWKSLSKVIEDEVAALKDGQDVDHQVHAHLPQGLLPIRGQAELVLAIMDSIHTSWMDSQLKIIVEIR</sequence>
<dbReference type="AlphaFoldDB" id="A0A165IJH5"/>